<dbReference type="Proteomes" id="UP001216558">
    <property type="component" value="Unassembled WGS sequence"/>
</dbReference>
<dbReference type="RefSeq" id="WP_273675534.1">
    <property type="nucleotide sequence ID" value="NZ_JAQQXQ010000001.1"/>
</dbReference>
<sequence>MKLGDHRLTLLFFVLTLGMLGVMRGYFPPDLAIPLAGSEIRPVLLLEFASTPSHLVNIFGEAGDPQRAARITGMTVGNRLDYLLMPSYGLLTLSFFFGIARETGGRFWRLFGWMGIAAAVSDGIENAIMFAMVDSFVAGTDVTGAMLALPYPVWIKFGLLSATCGGAAWAFFTMRRFWLAMICLPAPLLFVPGLLDPFGLAPITTSTIALGWIAMALHAATRLKATQPSPDPG</sequence>
<gene>
    <name evidence="2" type="ORF">OIK40_01330</name>
</gene>
<comment type="caution">
    <text evidence="2">The sequence shown here is derived from an EMBL/GenBank/DDBJ whole genome shotgun (WGS) entry which is preliminary data.</text>
</comment>
<accession>A0ABT5JL27</accession>
<feature type="transmembrane region" description="Helical" evidence="1">
    <location>
        <begin position="177"/>
        <end position="195"/>
    </location>
</feature>
<organism evidence="2 3">
    <name type="scientific">Erythrobacter fulvus</name>
    <dbReference type="NCBI Taxonomy" id="2987523"/>
    <lineage>
        <taxon>Bacteria</taxon>
        <taxon>Pseudomonadati</taxon>
        <taxon>Pseudomonadota</taxon>
        <taxon>Alphaproteobacteria</taxon>
        <taxon>Sphingomonadales</taxon>
        <taxon>Erythrobacteraceae</taxon>
        <taxon>Erythrobacter/Porphyrobacter group</taxon>
        <taxon>Erythrobacter</taxon>
    </lineage>
</organism>
<protein>
    <recommendedName>
        <fullName evidence="4">DUF4386 domain-containing protein</fullName>
    </recommendedName>
</protein>
<keyword evidence="1" id="KW-1133">Transmembrane helix</keyword>
<feature type="transmembrane region" description="Helical" evidence="1">
    <location>
        <begin position="153"/>
        <end position="172"/>
    </location>
</feature>
<evidence type="ECO:0000313" key="2">
    <source>
        <dbReference type="EMBL" id="MDC8753279.1"/>
    </source>
</evidence>
<dbReference type="EMBL" id="JAQQXQ010000001">
    <property type="protein sequence ID" value="MDC8753279.1"/>
    <property type="molecule type" value="Genomic_DNA"/>
</dbReference>
<evidence type="ECO:0000313" key="3">
    <source>
        <dbReference type="Proteomes" id="UP001216558"/>
    </source>
</evidence>
<keyword evidence="3" id="KW-1185">Reference proteome</keyword>
<proteinExistence type="predicted"/>
<name>A0ABT5JL27_9SPHN</name>
<keyword evidence="1" id="KW-0812">Transmembrane</keyword>
<keyword evidence="1" id="KW-0472">Membrane</keyword>
<feature type="transmembrane region" description="Helical" evidence="1">
    <location>
        <begin position="82"/>
        <end position="99"/>
    </location>
</feature>
<evidence type="ECO:0008006" key="4">
    <source>
        <dbReference type="Google" id="ProtNLM"/>
    </source>
</evidence>
<reference evidence="2 3" key="1">
    <citation type="submission" date="2022-10" db="EMBL/GenBank/DDBJ databases">
        <title>Erythrobacter sp. sf7 Genome sequencing.</title>
        <authorList>
            <person name="Park S."/>
        </authorList>
    </citation>
    <scope>NUCLEOTIDE SEQUENCE [LARGE SCALE GENOMIC DNA]</scope>
    <source>
        <strain evidence="3">sf7</strain>
    </source>
</reference>
<feature type="transmembrane region" description="Helical" evidence="1">
    <location>
        <begin position="111"/>
        <end position="133"/>
    </location>
</feature>
<feature type="transmembrane region" description="Helical" evidence="1">
    <location>
        <begin position="201"/>
        <end position="220"/>
    </location>
</feature>
<evidence type="ECO:0000256" key="1">
    <source>
        <dbReference type="SAM" id="Phobius"/>
    </source>
</evidence>
<feature type="transmembrane region" description="Helical" evidence="1">
    <location>
        <begin position="7"/>
        <end position="27"/>
    </location>
</feature>